<dbReference type="SUPFAM" id="SSF88697">
    <property type="entry name" value="PUA domain-like"/>
    <property type="match status" value="1"/>
</dbReference>
<dbReference type="InterPro" id="IPR047197">
    <property type="entry name" value="THYN1-like_EVE"/>
</dbReference>
<dbReference type="InterPro" id="IPR052181">
    <property type="entry name" value="5hmC_binding"/>
</dbReference>
<proteinExistence type="predicted"/>
<dbReference type="InterPro" id="IPR002740">
    <property type="entry name" value="EVE_domain"/>
</dbReference>
<evidence type="ECO:0000313" key="7">
    <source>
        <dbReference type="Proteomes" id="UP000265180"/>
    </source>
</evidence>
<dbReference type="Ensembl" id="ENSORLT00020003380.1">
    <property type="protein sequence ID" value="ENSORLP00020007156.1"/>
    <property type="gene ID" value="ENSORLG00020008057.1"/>
</dbReference>
<feature type="domain" description="EVE" evidence="5">
    <location>
        <begin position="54"/>
        <end position="195"/>
    </location>
</feature>
<evidence type="ECO:0000256" key="2">
    <source>
        <dbReference type="ARBA" id="ARBA00004123"/>
    </source>
</evidence>
<reference evidence="6" key="3">
    <citation type="submission" date="2025-08" db="UniProtKB">
        <authorList>
            <consortium name="Ensembl"/>
        </authorList>
    </citation>
    <scope>IDENTIFICATION</scope>
    <source>
        <strain evidence="6">HNI</strain>
    </source>
</reference>
<dbReference type="Proteomes" id="UP000265180">
    <property type="component" value="Chromosome 13"/>
</dbReference>
<reference evidence="6" key="4">
    <citation type="submission" date="2025-09" db="UniProtKB">
        <authorList>
            <consortium name="Ensembl"/>
        </authorList>
    </citation>
    <scope>IDENTIFICATION</scope>
    <source>
        <strain evidence="6">HNI</strain>
    </source>
</reference>
<dbReference type="InterPro" id="IPR015947">
    <property type="entry name" value="PUA-like_sf"/>
</dbReference>
<dbReference type="AlphaFoldDB" id="A0A3P9KFF0"/>
<comment type="function">
    <text evidence="1">Specifically binds 5-hydroxymethylcytosine (5hmC), suggesting that it acts as a specific reader of 5hmC.</text>
</comment>
<evidence type="ECO:0000256" key="1">
    <source>
        <dbReference type="ARBA" id="ARBA00002530"/>
    </source>
</evidence>
<protein>
    <recommendedName>
        <fullName evidence="3">Thymocyte nuclear protein 1</fullName>
    </recommendedName>
</protein>
<evidence type="ECO:0000259" key="5">
    <source>
        <dbReference type="Pfam" id="PF01878"/>
    </source>
</evidence>
<dbReference type="CDD" id="cd21133">
    <property type="entry name" value="EVE"/>
    <property type="match status" value="1"/>
</dbReference>
<dbReference type="PANTHER" id="PTHR14087:SF7">
    <property type="entry name" value="THYMOCYTE NUCLEAR PROTEIN 1"/>
    <property type="match status" value="1"/>
</dbReference>
<evidence type="ECO:0000256" key="3">
    <source>
        <dbReference type="ARBA" id="ARBA00014654"/>
    </source>
</evidence>
<dbReference type="Gene3D" id="3.10.590.10">
    <property type="entry name" value="ph1033 like domains"/>
    <property type="match status" value="2"/>
</dbReference>
<dbReference type="PANTHER" id="PTHR14087">
    <property type="entry name" value="THYMOCYTE NUCLEAR PROTEIN 1"/>
    <property type="match status" value="1"/>
</dbReference>
<evidence type="ECO:0000256" key="4">
    <source>
        <dbReference type="ARBA" id="ARBA00023242"/>
    </source>
</evidence>
<evidence type="ECO:0000313" key="6">
    <source>
        <dbReference type="Ensembl" id="ENSORLP00020007156.1"/>
    </source>
</evidence>
<keyword evidence="4" id="KW-0539">Nucleus</keyword>
<organism evidence="6 7">
    <name type="scientific">Oryzias latipes</name>
    <name type="common">Japanese rice fish</name>
    <name type="synonym">Japanese killifish</name>
    <dbReference type="NCBI Taxonomy" id="8090"/>
    <lineage>
        <taxon>Eukaryota</taxon>
        <taxon>Metazoa</taxon>
        <taxon>Chordata</taxon>
        <taxon>Craniata</taxon>
        <taxon>Vertebrata</taxon>
        <taxon>Euteleostomi</taxon>
        <taxon>Actinopterygii</taxon>
        <taxon>Neopterygii</taxon>
        <taxon>Teleostei</taxon>
        <taxon>Neoteleostei</taxon>
        <taxon>Acanthomorphata</taxon>
        <taxon>Ovalentaria</taxon>
        <taxon>Atherinomorphae</taxon>
        <taxon>Beloniformes</taxon>
        <taxon>Adrianichthyidae</taxon>
        <taxon>Oryziinae</taxon>
        <taxon>Oryzias</taxon>
    </lineage>
</organism>
<reference key="1">
    <citation type="journal article" date="2007" name="Nature">
        <title>The medaka draft genome and insights into vertebrate genome evolution.</title>
        <authorList>
            <person name="Kasahara M."/>
            <person name="Naruse K."/>
            <person name="Sasaki S."/>
            <person name="Nakatani Y."/>
            <person name="Qu W."/>
            <person name="Ahsan B."/>
            <person name="Yamada T."/>
            <person name="Nagayasu Y."/>
            <person name="Doi K."/>
            <person name="Kasai Y."/>
            <person name="Jindo T."/>
            <person name="Kobayashi D."/>
            <person name="Shimada A."/>
            <person name="Toyoda A."/>
            <person name="Kuroki Y."/>
            <person name="Fujiyama A."/>
            <person name="Sasaki T."/>
            <person name="Shimizu A."/>
            <person name="Asakawa S."/>
            <person name="Shimizu N."/>
            <person name="Hashimoto S."/>
            <person name="Yang J."/>
            <person name="Lee Y."/>
            <person name="Matsushima K."/>
            <person name="Sugano S."/>
            <person name="Sakaizumi M."/>
            <person name="Narita T."/>
            <person name="Ohishi K."/>
            <person name="Haga S."/>
            <person name="Ohta F."/>
            <person name="Nomoto H."/>
            <person name="Nogata K."/>
            <person name="Morishita T."/>
            <person name="Endo T."/>
            <person name="Shin-I T."/>
            <person name="Takeda H."/>
            <person name="Morishita S."/>
            <person name="Kohara Y."/>
        </authorList>
    </citation>
    <scope>NUCLEOTIDE SEQUENCE [LARGE SCALE GENOMIC DNA]</scope>
    <source>
        <strain>Hd-rR</strain>
    </source>
</reference>
<dbReference type="Pfam" id="PF01878">
    <property type="entry name" value="EVE"/>
    <property type="match status" value="1"/>
</dbReference>
<comment type="subcellular location">
    <subcellularLocation>
        <location evidence="2">Nucleus</location>
    </subcellularLocation>
</comment>
<accession>A0A3P9KFF0</accession>
<reference evidence="6 7" key="2">
    <citation type="submission" date="2017-04" db="EMBL/GenBank/DDBJ databases">
        <title>CpG methylation of centromeres and impact of large insertions on vertebrate speciation.</title>
        <authorList>
            <person name="Ichikawa K."/>
            <person name="Yoshimura J."/>
            <person name="Morishita S."/>
        </authorList>
    </citation>
    <scope>NUCLEOTIDE SEQUENCE</scope>
    <source>
        <strain evidence="6 7">HNI</strain>
    </source>
</reference>
<sequence>VWVCVRARVCVLGTASACVKGGSRRKERQRGVEGRSVPSYCVEKGSSDSPTYSHWLMKSEPESRFQNGIDLKFGIEDLKAQPEQTACWDGVRNYQARNFMRQMKVGQRAFFYHSNCKEPGVAGRTWTTLTDFSLLLQVDVQYQRMTRRFLPLSELKRYHLQHRDSGGPLKNLALFTKPRLSVQPLTAEEFDFILSLEDKKPL</sequence>
<name>A0A3P9KFF0_ORYLA</name>
<dbReference type="GO" id="GO:0005634">
    <property type="term" value="C:nucleus"/>
    <property type="evidence" value="ECO:0007669"/>
    <property type="project" value="UniProtKB-SubCell"/>
</dbReference>